<evidence type="ECO:0000313" key="2">
    <source>
        <dbReference type="Proteomes" id="UP000007800"/>
    </source>
</evidence>
<dbReference type="GeneID" id="9049576"/>
<dbReference type="RefSeq" id="XP_002787209.1">
    <property type="nucleotide sequence ID" value="XM_002787163.1"/>
</dbReference>
<name>C5K939_PERM5</name>
<dbReference type="AlphaFoldDB" id="C5K939"/>
<organism evidence="2">
    <name type="scientific">Perkinsus marinus (strain ATCC 50983 / TXsc)</name>
    <dbReference type="NCBI Taxonomy" id="423536"/>
    <lineage>
        <taxon>Eukaryota</taxon>
        <taxon>Sar</taxon>
        <taxon>Alveolata</taxon>
        <taxon>Perkinsozoa</taxon>
        <taxon>Perkinsea</taxon>
        <taxon>Perkinsida</taxon>
        <taxon>Perkinsidae</taxon>
        <taxon>Perkinsus</taxon>
    </lineage>
</organism>
<keyword evidence="2" id="KW-1185">Reference proteome</keyword>
<evidence type="ECO:0000313" key="1">
    <source>
        <dbReference type="EMBL" id="EER19005.1"/>
    </source>
</evidence>
<reference evidence="1 2" key="1">
    <citation type="submission" date="2008-07" db="EMBL/GenBank/DDBJ databases">
        <authorList>
            <person name="El-Sayed N."/>
            <person name="Caler E."/>
            <person name="Inman J."/>
            <person name="Amedeo P."/>
            <person name="Hass B."/>
            <person name="Wortman J."/>
        </authorList>
    </citation>
    <scope>NUCLEOTIDE SEQUENCE [LARGE SCALE GENOMIC DNA]</scope>
    <source>
        <strain evidence="2">ATCC 50983 / TXsc</strain>
    </source>
</reference>
<gene>
    <name evidence="1" type="ORF">Pmar_PMAR028124</name>
</gene>
<protein>
    <submittedName>
        <fullName evidence="1">Uncharacterized protein</fullName>
    </submittedName>
</protein>
<dbReference type="EMBL" id="GG671373">
    <property type="protein sequence ID" value="EER19005.1"/>
    <property type="molecule type" value="Genomic_DNA"/>
</dbReference>
<dbReference type="InParanoid" id="C5K939"/>
<sequence length="57" mass="6198">MLNMLSYLRLLDISENYFTSGGIGKVSDSMKGMEGITSVLVNDEIITANSGVQTRVQ</sequence>
<proteinExistence type="predicted"/>
<accession>C5K939</accession>
<dbReference type="OrthoDB" id="120976at2759"/>
<dbReference type="Proteomes" id="UP000007800">
    <property type="component" value="Unassembled WGS sequence"/>
</dbReference>
<feature type="non-terminal residue" evidence="1">
    <location>
        <position position="57"/>
    </location>
</feature>